<dbReference type="Gene3D" id="2.40.128.110">
    <property type="entry name" value="Lipid/polyisoprenoid-binding, YceI-like"/>
    <property type="match status" value="1"/>
</dbReference>
<feature type="domain" description="Lipid/polyisoprenoid-binding YceI-like" evidence="1">
    <location>
        <begin position="43"/>
        <end position="216"/>
    </location>
</feature>
<name>A0A845PW04_9FLAO</name>
<sequence length="219" mass="24294">MRQTNIFLTVVTVIGLVALVSCRKDKPVTSEFNEVTTSKDGVVFSVDTLDSRVEWVGYKIFKSNNTSHFGNIKLESGEVSLKDGKLESGNFVVSMNTITADDLKNNVEKQAKLDAHLKSADFFDVKKFPTASFEITKVIVNDTGDYNTRLEGNLTIKGITKPISLDTNVREKDGLLTIKSNKKDINRRDFGVDFTSPVAKGIIKDEISIQVNVKALEKK</sequence>
<protein>
    <submittedName>
        <fullName evidence="2">YceI family protein</fullName>
    </submittedName>
</protein>
<evidence type="ECO:0000313" key="3">
    <source>
        <dbReference type="Proteomes" id="UP000553459"/>
    </source>
</evidence>
<dbReference type="PANTHER" id="PTHR34406:SF1">
    <property type="entry name" value="PROTEIN YCEI"/>
    <property type="match status" value="1"/>
</dbReference>
<evidence type="ECO:0000313" key="2">
    <source>
        <dbReference type="EMBL" id="NAW50290.1"/>
    </source>
</evidence>
<evidence type="ECO:0000259" key="1">
    <source>
        <dbReference type="SMART" id="SM00867"/>
    </source>
</evidence>
<dbReference type="PANTHER" id="PTHR34406">
    <property type="entry name" value="PROTEIN YCEI"/>
    <property type="match status" value="1"/>
</dbReference>
<dbReference type="Proteomes" id="UP000553459">
    <property type="component" value="Unassembled WGS sequence"/>
</dbReference>
<reference evidence="2 3" key="1">
    <citation type="submission" date="2019-11" db="EMBL/GenBank/DDBJ databases">
        <title>Characterization of Elizabethkingia argenteiflava sp. nov., isolated from inner surface of Soybean Pods.</title>
        <authorList>
            <person name="Mo S."/>
        </authorList>
    </citation>
    <scope>NUCLEOTIDE SEQUENCE [LARGE SCALE GENOMIC DNA]</scope>
    <source>
        <strain evidence="2 3">YB22</strain>
    </source>
</reference>
<dbReference type="PROSITE" id="PS51257">
    <property type="entry name" value="PROKAR_LIPOPROTEIN"/>
    <property type="match status" value="1"/>
</dbReference>
<dbReference type="Pfam" id="PF04264">
    <property type="entry name" value="YceI"/>
    <property type="match status" value="1"/>
</dbReference>
<dbReference type="InterPro" id="IPR007372">
    <property type="entry name" value="Lipid/polyisoprenoid-bd_YceI"/>
</dbReference>
<dbReference type="InterPro" id="IPR036761">
    <property type="entry name" value="TTHA0802/YceI-like_sf"/>
</dbReference>
<gene>
    <name evidence="2" type="ORF">GNY06_02435</name>
</gene>
<dbReference type="RefSeq" id="WP_166518644.1">
    <property type="nucleotide sequence ID" value="NZ_JAAABJ010000248.1"/>
</dbReference>
<organism evidence="2 3">
    <name type="scientific">Elizabethkingia argenteiflava</name>
    <dbReference type="NCBI Taxonomy" id="2681556"/>
    <lineage>
        <taxon>Bacteria</taxon>
        <taxon>Pseudomonadati</taxon>
        <taxon>Bacteroidota</taxon>
        <taxon>Flavobacteriia</taxon>
        <taxon>Flavobacteriales</taxon>
        <taxon>Weeksellaceae</taxon>
        <taxon>Elizabethkingia</taxon>
    </lineage>
</organism>
<dbReference type="AlphaFoldDB" id="A0A845PW04"/>
<accession>A0A845PW04</accession>
<dbReference type="SUPFAM" id="SSF101874">
    <property type="entry name" value="YceI-like"/>
    <property type="match status" value="1"/>
</dbReference>
<comment type="caution">
    <text evidence="2">The sequence shown here is derived from an EMBL/GenBank/DDBJ whole genome shotgun (WGS) entry which is preliminary data.</text>
</comment>
<dbReference type="SMART" id="SM00867">
    <property type="entry name" value="YceI"/>
    <property type="match status" value="1"/>
</dbReference>
<proteinExistence type="predicted"/>
<keyword evidence="3" id="KW-1185">Reference proteome</keyword>
<dbReference type="EMBL" id="JAAABJ010000248">
    <property type="protein sequence ID" value="NAW50290.1"/>
    <property type="molecule type" value="Genomic_DNA"/>
</dbReference>